<evidence type="ECO:0000313" key="5">
    <source>
        <dbReference type="Proteomes" id="UP000756710"/>
    </source>
</evidence>
<gene>
    <name evidence="4" type="ORF">J2Z30_004517</name>
    <name evidence="3" type="ORF">SIRAN9895</name>
</gene>
<dbReference type="HOGENOM" id="CLU_009834_7_2_11"/>
<protein>
    <submittedName>
        <fullName evidence="4">2-(1,2-epoxy-1,2-dihydrophenyl)acetyl-CoA isomerase</fullName>
        <ecNumber evidence="4">5.3.3.18</ecNumber>
    </submittedName>
    <submittedName>
        <fullName evidence="3">Enoyl-CoA hydratase/isomerase</fullName>
    </submittedName>
</protein>
<reference evidence="3" key="1">
    <citation type="submission" date="2014-05" db="EMBL/GenBank/DDBJ databases">
        <authorList>
            <person name="Horn Fabian"/>
        </authorList>
    </citation>
    <scope>NUCLEOTIDE SEQUENCE</scope>
</reference>
<dbReference type="RefSeq" id="WP_044580534.1">
    <property type="nucleotide sequence ID" value="NZ_BAABDR010000100.1"/>
</dbReference>
<evidence type="ECO:0000313" key="3">
    <source>
        <dbReference type="EMBL" id="CDR17931.1"/>
    </source>
</evidence>
<dbReference type="EMBL" id="LK022848">
    <property type="protein sequence ID" value="CDR17931.1"/>
    <property type="molecule type" value="Genomic_DNA"/>
</dbReference>
<dbReference type="CDD" id="cd06558">
    <property type="entry name" value="crotonase-like"/>
    <property type="match status" value="1"/>
</dbReference>
<dbReference type="PANTHER" id="PTHR11941">
    <property type="entry name" value="ENOYL-COA HYDRATASE-RELATED"/>
    <property type="match status" value="1"/>
</dbReference>
<accession>A0A061ABV3</accession>
<dbReference type="InterPro" id="IPR029045">
    <property type="entry name" value="ClpP/crotonase-like_dom_sf"/>
</dbReference>
<dbReference type="PANTHER" id="PTHR11941:SF54">
    <property type="entry name" value="ENOYL-COA HYDRATASE, MITOCHONDRIAL"/>
    <property type="match status" value="1"/>
</dbReference>
<dbReference type="GO" id="GO:0006635">
    <property type="term" value="P:fatty acid beta-oxidation"/>
    <property type="evidence" value="ECO:0007669"/>
    <property type="project" value="TreeGrafter"/>
</dbReference>
<dbReference type="EC" id="5.3.3.18" evidence="4"/>
<name>A0A061ABV3_9ACTN</name>
<evidence type="ECO:0000313" key="4">
    <source>
        <dbReference type="EMBL" id="MBP2063496.1"/>
    </source>
</evidence>
<dbReference type="SUPFAM" id="SSF52096">
    <property type="entry name" value="ClpP/crotonase"/>
    <property type="match status" value="1"/>
</dbReference>
<dbReference type="InterPro" id="IPR001753">
    <property type="entry name" value="Enoyl-CoA_hydra/iso"/>
</dbReference>
<dbReference type="AlphaFoldDB" id="A0A061ABV3"/>
<dbReference type="GeneID" id="32471836"/>
<keyword evidence="3" id="KW-0413">Isomerase</keyword>
<reference evidence="4 5" key="2">
    <citation type="submission" date="2021-03" db="EMBL/GenBank/DDBJ databases">
        <title>Genomic Encyclopedia of Type Strains, Phase IV (KMG-IV): sequencing the most valuable type-strain genomes for metagenomic binning, comparative biology and taxonomic classification.</title>
        <authorList>
            <person name="Goeker M."/>
        </authorList>
    </citation>
    <scope>NUCLEOTIDE SEQUENCE [LARGE SCALE GENOMIC DNA]</scope>
    <source>
        <strain evidence="4 5">DSM 41954</strain>
    </source>
</reference>
<keyword evidence="5" id="KW-1185">Reference proteome</keyword>
<evidence type="ECO:0000256" key="1">
    <source>
        <dbReference type="ARBA" id="ARBA00005254"/>
    </source>
</evidence>
<comment type="similarity">
    <text evidence="1 2">Belongs to the enoyl-CoA hydratase/isomerase family.</text>
</comment>
<proteinExistence type="inferred from homology"/>
<organism evidence="3">
    <name type="scientific">Streptomyces iranensis</name>
    <dbReference type="NCBI Taxonomy" id="576784"/>
    <lineage>
        <taxon>Bacteria</taxon>
        <taxon>Bacillati</taxon>
        <taxon>Actinomycetota</taxon>
        <taxon>Actinomycetes</taxon>
        <taxon>Kitasatosporales</taxon>
        <taxon>Streptomycetaceae</taxon>
        <taxon>Streptomyces</taxon>
        <taxon>Streptomyces violaceusniger group</taxon>
    </lineage>
</organism>
<dbReference type="Proteomes" id="UP000756710">
    <property type="component" value="Unassembled WGS sequence"/>
</dbReference>
<dbReference type="InterPro" id="IPR018376">
    <property type="entry name" value="Enoyl-CoA_hyd/isom_CS"/>
</dbReference>
<dbReference type="GO" id="GO:0016853">
    <property type="term" value="F:isomerase activity"/>
    <property type="evidence" value="ECO:0007669"/>
    <property type="project" value="UniProtKB-KW"/>
</dbReference>
<dbReference type="PROSITE" id="PS00166">
    <property type="entry name" value="ENOYL_COA_HYDRATASE"/>
    <property type="match status" value="1"/>
</dbReference>
<dbReference type="EMBL" id="JAGGLR010000012">
    <property type="protein sequence ID" value="MBP2063496.1"/>
    <property type="molecule type" value="Genomic_DNA"/>
</dbReference>
<evidence type="ECO:0000256" key="2">
    <source>
        <dbReference type="RuleBase" id="RU003707"/>
    </source>
</evidence>
<dbReference type="Gene3D" id="3.90.226.10">
    <property type="entry name" value="2-enoyl-CoA Hydratase, Chain A, domain 1"/>
    <property type="match status" value="1"/>
</dbReference>
<dbReference type="Pfam" id="PF00378">
    <property type="entry name" value="ECH_1"/>
    <property type="match status" value="1"/>
</dbReference>
<sequence>MTGAGARADAADHLVRERRGAAEWLVLNRPARRNALTVELVRDLADAVAQAGADPEVRALVVTGAPPVFCAGGDLTALSAVAERGARAVTDAVYGQFQRLVRLLRDVPVPVLAAVNGPALGAGLDLALACDLRYASRTASFASSWINAGLVPGMGGAHLLTRTVGSTRANEMVLTGRAVPPDEAYAWGLVNEVLAPEQLEERVTEVTGELAKLSLAALSSSKASLRRALSSEFDHELAVLGAVQGGLLTGQEFRDAMARFRKKS</sequence>